<dbReference type="GO" id="GO:0007189">
    <property type="term" value="P:adenylate cyclase-activating G protein-coupled receptor signaling pathway"/>
    <property type="evidence" value="ECO:0007669"/>
    <property type="project" value="TreeGrafter"/>
</dbReference>
<feature type="transmembrane region" description="Helical" evidence="5">
    <location>
        <begin position="46"/>
        <end position="66"/>
    </location>
</feature>
<dbReference type="OrthoDB" id="100006at2759"/>
<evidence type="ECO:0000256" key="6">
    <source>
        <dbReference type="SAM" id="SignalP"/>
    </source>
</evidence>
<proteinExistence type="predicted"/>
<evidence type="ECO:0000256" key="1">
    <source>
        <dbReference type="ARBA" id="ARBA00004141"/>
    </source>
</evidence>
<name>A0A4S4L058_9AGAM</name>
<feature type="transmembrane region" description="Helical" evidence="5">
    <location>
        <begin position="188"/>
        <end position="209"/>
    </location>
</feature>
<evidence type="ECO:0000313" key="7">
    <source>
        <dbReference type="EMBL" id="THH04564.1"/>
    </source>
</evidence>
<keyword evidence="8" id="KW-1185">Reference proteome</keyword>
<evidence type="ECO:0000256" key="2">
    <source>
        <dbReference type="ARBA" id="ARBA00022692"/>
    </source>
</evidence>
<evidence type="ECO:0000256" key="5">
    <source>
        <dbReference type="SAM" id="Phobius"/>
    </source>
</evidence>
<dbReference type="Proteomes" id="UP000308199">
    <property type="component" value="Unassembled WGS sequence"/>
</dbReference>
<comment type="caution">
    <text evidence="7">The sequence shown here is derived from an EMBL/GenBank/DDBJ whole genome shotgun (WGS) entry which is preliminary data.</text>
</comment>
<dbReference type="AlphaFoldDB" id="A0A4S4L058"/>
<feature type="transmembrane region" description="Helical" evidence="5">
    <location>
        <begin position="221"/>
        <end position="241"/>
    </location>
</feature>
<keyword evidence="6" id="KW-0732">Signal</keyword>
<feature type="signal peptide" evidence="6">
    <location>
        <begin position="1"/>
        <end position="17"/>
    </location>
</feature>
<feature type="chain" id="PRO_5020248755" description="Glucose receptor Git3 N-terminal domain-containing protein" evidence="6">
    <location>
        <begin position="18"/>
        <end position="399"/>
    </location>
</feature>
<organism evidence="7 8">
    <name type="scientific">Phellinidium pouzarii</name>
    <dbReference type="NCBI Taxonomy" id="167371"/>
    <lineage>
        <taxon>Eukaryota</taxon>
        <taxon>Fungi</taxon>
        <taxon>Dikarya</taxon>
        <taxon>Basidiomycota</taxon>
        <taxon>Agaricomycotina</taxon>
        <taxon>Agaricomycetes</taxon>
        <taxon>Hymenochaetales</taxon>
        <taxon>Hymenochaetaceae</taxon>
        <taxon>Phellinidium</taxon>
    </lineage>
</organism>
<evidence type="ECO:0000256" key="4">
    <source>
        <dbReference type="ARBA" id="ARBA00023136"/>
    </source>
</evidence>
<feature type="transmembrane region" description="Helical" evidence="5">
    <location>
        <begin position="78"/>
        <end position="98"/>
    </location>
</feature>
<dbReference type="GO" id="GO:0004930">
    <property type="term" value="F:G protein-coupled receptor activity"/>
    <property type="evidence" value="ECO:0007669"/>
    <property type="project" value="TreeGrafter"/>
</dbReference>
<feature type="transmembrane region" description="Helical" evidence="5">
    <location>
        <begin position="129"/>
        <end position="150"/>
    </location>
</feature>
<evidence type="ECO:0008006" key="9">
    <source>
        <dbReference type="Google" id="ProtNLM"/>
    </source>
</evidence>
<dbReference type="PANTHER" id="PTHR23112">
    <property type="entry name" value="G PROTEIN-COUPLED RECEPTOR 157-RELATED"/>
    <property type="match status" value="1"/>
</dbReference>
<accession>A0A4S4L058</accession>
<keyword evidence="2 5" id="KW-0812">Transmembrane</keyword>
<dbReference type="PANTHER" id="PTHR23112:SF0">
    <property type="entry name" value="TRANSMEMBRANE PROTEIN 116"/>
    <property type="match status" value="1"/>
</dbReference>
<evidence type="ECO:0000313" key="8">
    <source>
        <dbReference type="Proteomes" id="UP000308199"/>
    </source>
</evidence>
<dbReference type="GO" id="GO:0005886">
    <property type="term" value="C:plasma membrane"/>
    <property type="evidence" value="ECO:0007669"/>
    <property type="project" value="TreeGrafter"/>
</dbReference>
<dbReference type="Gene3D" id="1.20.1070.10">
    <property type="entry name" value="Rhodopsin 7-helix transmembrane proteins"/>
    <property type="match status" value="1"/>
</dbReference>
<gene>
    <name evidence="7" type="ORF">EW145_g5425</name>
</gene>
<dbReference type="EMBL" id="SGPK01000331">
    <property type="protein sequence ID" value="THH04564.1"/>
    <property type="molecule type" value="Genomic_DNA"/>
</dbReference>
<evidence type="ECO:0000256" key="3">
    <source>
        <dbReference type="ARBA" id="ARBA00022989"/>
    </source>
</evidence>
<protein>
    <recommendedName>
        <fullName evidence="9">Glucose receptor Git3 N-terminal domain-containing protein</fullName>
    </recommendedName>
</protein>
<sequence length="399" mass="44315">MPYLISLLLANVLQAIATILNARWVHDGIVFDGGFCSFQGGLKNAANVGTALWSFVIAVHAFNLLFLRWCTTRASMAATLVGGWSAVLLIVALGPIAIETPELGPYFGVSGYWCWITDNYPKEQTYMEYFFEFMSAGLGFILYTLVLLRVRGNLIKVDDRWCLRWIPRSQAWQLSFARDMLDSAMLRVATTMVWFPVAYSIIIIPVALARFTSFSGHRVPFWATIATDVIFNLTGLVNTVLSISTRRLLPDTTALPHFATPRNRGMSESEHRFGVTPFSVDRYSFSTSGASLGLRSPGRKGEDEKDDIDVAWMNTLSKQERPIGSQGTIPAAYLHFSSGGARIGFPGSDRFERQNVDSMAPAVPRQGTYTFSDSTTIPTLQFSYPAVQKGNATFFRSNK</sequence>
<keyword evidence="4 5" id="KW-0472">Membrane</keyword>
<comment type="subcellular location">
    <subcellularLocation>
        <location evidence="1">Membrane</location>
        <topology evidence="1">Multi-pass membrane protein</topology>
    </subcellularLocation>
</comment>
<reference evidence="7 8" key="1">
    <citation type="submission" date="2019-02" db="EMBL/GenBank/DDBJ databases">
        <title>Genome sequencing of the rare red list fungi Phellinidium pouzarii.</title>
        <authorList>
            <person name="Buettner E."/>
            <person name="Kellner H."/>
        </authorList>
    </citation>
    <scope>NUCLEOTIDE SEQUENCE [LARGE SCALE GENOMIC DNA]</scope>
    <source>
        <strain evidence="7 8">DSM 108285</strain>
    </source>
</reference>
<keyword evidence="3 5" id="KW-1133">Transmembrane helix</keyword>